<dbReference type="RefSeq" id="WP_015679242.1">
    <property type="nucleotide sequence ID" value="NZ_AOGX02000047.1"/>
</dbReference>
<name>A0A5E8H7R8_9LEPT</name>
<reference evidence="1 2" key="1">
    <citation type="submission" date="2013-04" db="EMBL/GenBank/DDBJ databases">
        <authorList>
            <person name="Harkins D.M."/>
            <person name="Durkin A.S."/>
            <person name="Brinkac L.M."/>
            <person name="Haft D.H."/>
            <person name="Selengut J.D."/>
            <person name="Sanka R."/>
            <person name="DePew J."/>
            <person name="Purushe J."/>
            <person name="Hartskeerl R.A."/>
            <person name="Ahmed A."/>
            <person name="van der Linden H."/>
            <person name="Goris M.G.A."/>
            <person name="Vinetz J.M."/>
            <person name="Sutton G.G."/>
            <person name="Nierman W.C."/>
            <person name="Fouts D.E."/>
        </authorList>
    </citation>
    <scope>NUCLEOTIDE SEQUENCE [LARGE SCALE GENOMIC DNA]</scope>
    <source>
        <strain evidence="1 2">Sao Paulo</strain>
    </source>
</reference>
<dbReference type="OrthoDB" id="183406at2"/>
<dbReference type="InterPro" id="IPR027375">
    <property type="entry name" value="DKNYY"/>
</dbReference>
<dbReference type="Pfam" id="PF13644">
    <property type="entry name" value="DKNYY"/>
    <property type="match status" value="2"/>
</dbReference>
<evidence type="ECO:0000313" key="2">
    <source>
        <dbReference type="Proteomes" id="UP000013996"/>
    </source>
</evidence>
<dbReference type="Proteomes" id="UP000013996">
    <property type="component" value="Unassembled WGS sequence"/>
</dbReference>
<accession>A0A5E8H7R8</accession>
<protein>
    <submittedName>
        <fullName evidence="1">DKNYY family protein</fullName>
    </submittedName>
</protein>
<organism evidence="1 2">
    <name type="scientific">Leptospira yanagawae serovar Saopaulo str. Sao Paulo = ATCC 700523</name>
    <dbReference type="NCBI Taxonomy" id="1249483"/>
    <lineage>
        <taxon>Bacteria</taxon>
        <taxon>Pseudomonadati</taxon>
        <taxon>Spirochaetota</taxon>
        <taxon>Spirochaetia</taxon>
        <taxon>Leptospirales</taxon>
        <taxon>Leptospiraceae</taxon>
        <taxon>Leptospira</taxon>
    </lineage>
</organism>
<dbReference type="STRING" id="1249483.LEP1GSC202_0081"/>
<comment type="caution">
    <text evidence="1">The sequence shown here is derived from an EMBL/GenBank/DDBJ whole genome shotgun (WGS) entry which is preliminary data.</text>
</comment>
<gene>
    <name evidence="1" type="ORF">LEP1GSC202_0081</name>
</gene>
<dbReference type="EMBL" id="AOGX02000047">
    <property type="protein sequence ID" value="EOQ86872.1"/>
    <property type="molecule type" value="Genomic_DNA"/>
</dbReference>
<dbReference type="AlphaFoldDB" id="A0A5E8H7R8"/>
<proteinExistence type="predicted"/>
<sequence length="324" mass="37958">MELTKLKNNLMFKQSNQAVKTVKHLIVRFNLLICMFLFLGNCAQSPKYHKKYFFFAYFGEKKIDTTSRMDFQILSEHFASDSQNIYFDEQILKGVDRDSFVVLNDYYLKDKNFVYYYQITSDITINSPKVFIILIPLDLTVKFEKKLNVDIVKDADPKTFSPFPKNKLDYGYAIDKHHLYYMGSEVTFVNQMAEVRFLEKTVHPILITPSEVVYQGKIISKDVGTFQVFGNYAKDKQNCFFIDFEKMDQFPCLANQLSTLEYNEQNPWGYVHSDYAKDLKNVYYQGKVIEGADPKTFTLLEGDKDHCCLAKDKKNRYNQGIQLN</sequence>
<evidence type="ECO:0000313" key="1">
    <source>
        <dbReference type="EMBL" id="EOQ86872.1"/>
    </source>
</evidence>